<dbReference type="Gene3D" id="3.40.190.290">
    <property type="match status" value="1"/>
</dbReference>
<evidence type="ECO:0000256" key="1">
    <source>
        <dbReference type="ARBA" id="ARBA00009437"/>
    </source>
</evidence>
<evidence type="ECO:0000256" key="2">
    <source>
        <dbReference type="ARBA" id="ARBA00023015"/>
    </source>
</evidence>
<proteinExistence type="inferred from homology"/>
<comment type="similarity">
    <text evidence="1">Belongs to the LysR transcriptional regulatory family.</text>
</comment>
<accession>A0ABN4JGE6</accession>
<keyword evidence="2" id="KW-0805">Transcription regulation</keyword>
<dbReference type="Proteomes" id="UP000060277">
    <property type="component" value="Chromosome"/>
</dbReference>
<evidence type="ECO:0000259" key="5">
    <source>
        <dbReference type="PROSITE" id="PS50931"/>
    </source>
</evidence>
<feature type="domain" description="HTH lysR-type" evidence="5">
    <location>
        <begin position="1"/>
        <end position="59"/>
    </location>
</feature>
<dbReference type="RefSeq" id="WP_058376952.1">
    <property type="nucleotide sequence ID" value="NZ_CP013480.3"/>
</dbReference>
<evidence type="ECO:0000256" key="3">
    <source>
        <dbReference type="ARBA" id="ARBA00023125"/>
    </source>
</evidence>
<dbReference type="SUPFAM" id="SSF53850">
    <property type="entry name" value="Periplasmic binding protein-like II"/>
    <property type="match status" value="1"/>
</dbReference>
<evidence type="ECO:0000313" key="7">
    <source>
        <dbReference type="Proteomes" id="UP000060277"/>
    </source>
</evidence>
<dbReference type="Gene3D" id="1.10.10.10">
    <property type="entry name" value="Winged helix-like DNA-binding domain superfamily/Winged helix DNA-binding domain"/>
    <property type="match status" value="1"/>
</dbReference>
<keyword evidence="7" id="KW-1185">Reference proteome</keyword>
<keyword evidence="3" id="KW-0238">DNA-binding</keyword>
<keyword evidence="4" id="KW-0804">Transcription</keyword>
<dbReference type="InterPro" id="IPR036388">
    <property type="entry name" value="WH-like_DNA-bd_sf"/>
</dbReference>
<dbReference type="EMBL" id="CP013480">
    <property type="protein sequence ID" value="ALS60033.1"/>
    <property type="molecule type" value="Genomic_DNA"/>
</dbReference>
<reference evidence="7" key="1">
    <citation type="submission" date="2015-12" db="EMBL/GenBank/DDBJ databases">
        <title>Complete genome sequence of Pandoraea norimbergensis DSM 11628.</title>
        <authorList>
            <person name="Ee R."/>
            <person name="Lim Y.-L."/>
            <person name="Yong D."/>
            <person name="Yin W.-F."/>
            <person name="Chan K.-G."/>
        </authorList>
    </citation>
    <scope>NUCLEOTIDE SEQUENCE [LARGE SCALE GENOMIC DNA]</scope>
    <source>
        <strain evidence="7">DSM 11628</strain>
    </source>
</reference>
<name>A0ABN4JGE6_9BURK</name>
<evidence type="ECO:0000256" key="4">
    <source>
        <dbReference type="ARBA" id="ARBA00023163"/>
    </source>
</evidence>
<dbReference type="PROSITE" id="PS50931">
    <property type="entry name" value="HTH_LYSR"/>
    <property type="match status" value="1"/>
</dbReference>
<organism evidence="6 7">
    <name type="scientific">Pandoraea norimbergensis</name>
    <dbReference type="NCBI Taxonomy" id="93219"/>
    <lineage>
        <taxon>Bacteria</taxon>
        <taxon>Pseudomonadati</taxon>
        <taxon>Pseudomonadota</taxon>
        <taxon>Betaproteobacteria</taxon>
        <taxon>Burkholderiales</taxon>
        <taxon>Burkholderiaceae</taxon>
        <taxon>Pandoraea</taxon>
    </lineage>
</organism>
<dbReference type="InterPro" id="IPR036390">
    <property type="entry name" value="WH_DNA-bd_sf"/>
</dbReference>
<dbReference type="InterPro" id="IPR058163">
    <property type="entry name" value="LysR-type_TF_proteobact-type"/>
</dbReference>
<dbReference type="Pfam" id="PF03466">
    <property type="entry name" value="LysR_substrate"/>
    <property type="match status" value="1"/>
</dbReference>
<dbReference type="PANTHER" id="PTHR30537">
    <property type="entry name" value="HTH-TYPE TRANSCRIPTIONAL REGULATOR"/>
    <property type="match status" value="1"/>
</dbReference>
<gene>
    <name evidence="6" type="ORF">AT302_09930</name>
</gene>
<dbReference type="InterPro" id="IPR005119">
    <property type="entry name" value="LysR_subst-bd"/>
</dbReference>
<dbReference type="PANTHER" id="PTHR30537:SF5">
    <property type="entry name" value="HTH-TYPE TRANSCRIPTIONAL ACTIVATOR TTDR-RELATED"/>
    <property type="match status" value="1"/>
</dbReference>
<sequence>MDKLRAMQTFVAIVDQGSLSAAARALDSSLPAVVRTLAALETSLDVRLLNRTTRRQALTEEGHAYLDTCRRILSELHEAEARLAERHEAPTGTLVVTAPVLFGQLHVAPALHRFLRAYPAIKCRLLLNDRVVNLWEEGIDVGIRISPLDDSTLIAQNIGAIRRVVVASPACLAEQGEVTHPRDLIGKNCIRAYGVGYAQWRFWEKGEKGEKGESGREFAVPVDGNLEVNHGLAAIEACIGGLGYGSFLSYQVVGPLADGRLKRVLTDYEGPARPVSIVYPHARLLPSRTRAFVEWMKKELRDVPMV</sequence>
<protein>
    <submittedName>
        <fullName evidence="6">LysR family transcriptional regulator</fullName>
    </submittedName>
</protein>
<dbReference type="CDD" id="cd08471">
    <property type="entry name" value="PBP2_CrgA_like_2"/>
    <property type="match status" value="1"/>
</dbReference>
<evidence type="ECO:0000313" key="6">
    <source>
        <dbReference type="EMBL" id="ALS60033.1"/>
    </source>
</evidence>
<dbReference type="InterPro" id="IPR000847">
    <property type="entry name" value="LysR_HTH_N"/>
</dbReference>
<dbReference type="Pfam" id="PF00126">
    <property type="entry name" value="HTH_1"/>
    <property type="match status" value="1"/>
</dbReference>
<dbReference type="SUPFAM" id="SSF46785">
    <property type="entry name" value="Winged helix' DNA-binding domain"/>
    <property type="match status" value="1"/>
</dbReference>